<proteinExistence type="predicted"/>
<name>A0A8J7I6F3_9NOST</name>
<gene>
    <name evidence="1" type="ORF">I8752_28645</name>
</gene>
<comment type="caution">
    <text evidence="1">The sequence shown here is derived from an EMBL/GenBank/DDBJ whole genome shotgun (WGS) entry which is preliminary data.</text>
</comment>
<organism evidence="1 2">
    <name type="scientific">Dendronalium phyllosphericum CENA369</name>
    <dbReference type="NCBI Taxonomy" id="1725256"/>
    <lineage>
        <taxon>Bacteria</taxon>
        <taxon>Bacillati</taxon>
        <taxon>Cyanobacteriota</taxon>
        <taxon>Cyanophyceae</taxon>
        <taxon>Nostocales</taxon>
        <taxon>Nostocaceae</taxon>
        <taxon>Dendronalium</taxon>
        <taxon>Dendronalium phyllosphericum</taxon>
    </lineage>
</organism>
<evidence type="ECO:0000313" key="2">
    <source>
        <dbReference type="Proteomes" id="UP000662314"/>
    </source>
</evidence>
<reference evidence="1 2" key="1">
    <citation type="journal article" date="2021" name="Int. J. Syst. Evol. Microbiol.">
        <title>Amazonocrinis nigriterrae gen. nov., sp. nov., Atlanticothrix silvestris gen. nov., sp. nov. and Dendronalium phyllosphericum gen. nov., sp. nov., nostocacean cyanobacteria from Brazilian environments.</title>
        <authorList>
            <person name="Alvarenga D.O."/>
            <person name="Andreote A.P.D."/>
            <person name="Branco L.H.Z."/>
            <person name="Delbaje E."/>
            <person name="Cruz R.B."/>
            <person name="Varani A.M."/>
            <person name="Fiore M.F."/>
        </authorList>
    </citation>
    <scope>NUCLEOTIDE SEQUENCE [LARGE SCALE GENOMIC DNA]</scope>
    <source>
        <strain evidence="1 2">CENA369</strain>
    </source>
</reference>
<dbReference type="RefSeq" id="WP_214435618.1">
    <property type="nucleotide sequence ID" value="NZ_CAWPUQ010000171.1"/>
</dbReference>
<sequence>MQLYYKRTLQCNRQAIAPKFSSFGLVVNSDNRSVTTGTNWKFMRLTGQIVEIDLNEYFLSDVGQILGILRSFVEAKP</sequence>
<dbReference type="EMBL" id="JAECZA010000242">
    <property type="protein sequence ID" value="MBH8576886.1"/>
    <property type="molecule type" value="Genomic_DNA"/>
</dbReference>
<protein>
    <submittedName>
        <fullName evidence="1">Uncharacterized protein</fullName>
    </submittedName>
</protein>
<accession>A0A8J7I6F3</accession>
<dbReference type="Proteomes" id="UP000662314">
    <property type="component" value="Unassembled WGS sequence"/>
</dbReference>
<dbReference type="AlphaFoldDB" id="A0A8J7I6F3"/>
<evidence type="ECO:0000313" key="1">
    <source>
        <dbReference type="EMBL" id="MBH8576886.1"/>
    </source>
</evidence>
<keyword evidence="2" id="KW-1185">Reference proteome</keyword>